<proteinExistence type="predicted"/>
<feature type="transmembrane region" description="Helical" evidence="1">
    <location>
        <begin position="200"/>
        <end position="218"/>
    </location>
</feature>
<sequence length="293" mass="32892">EYVSEDFATAALLVERGWHCRFVPLHTYEATPENVRGFIRRQNKWTRGAMEFFGMCARHRVGTARKFDLLQTPLGHIAALLLPLGMFLTVYGYSSTPAGAASFLGALLHNPLATFWSVPILRYLFVVGVVTTTPAVIVLRHCRISFRTYWNHRWLSSAVSIIALPYEFKSMAAYVGTRLRTIPVTPKNESPLGLREVVRISRYSLLLAATLLAGIVWVNPLAGLFNATWLVPMVFAPLVVWRFSRPLPPDMVGPLSDGWGEPSAQRMEAERVHVVLSVRPPERGPTEMYSIVE</sequence>
<feature type="transmembrane region" description="Helical" evidence="1">
    <location>
        <begin position="74"/>
        <end position="93"/>
    </location>
</feature>
<dbReference type="EMBL" id="AUZY01006563">
    <property type="protein sequence ID" value="EQD53957.1"/>
    <property type="molecule type" value="Genomic_DNA"/>
</dbReference>
<name>T1AA98_9ZZZZ</name>
<reference evidence="2" key="2">
    <citation type="journal article" date="2014" name="ISME J.">
        <title>Microbial stratification in low pH oxic and suboxic macroscopic growths along an acid mine drainage.</title>
        <authorList>
            <person name="Mendez-Garcia C."/>
            <person name="Mesa V."/>
            <person name="Sprenger R.R."/>
            <person name="Richter M."/>
            <person name="Diez M.S."/>
            <person name="Solano J."/>
            <person name="Bargiela R."/>
            <person name="Golyshina O.V."/>
            <person name="Manteca A."/>
            <person name="Ramos J.L."/>
            <person name="Gallego J.R."/>
            <person name="Llorente I."/>
            <person name="Martins Dos Santos V.A."/>
            <person name="Jensen O.N."/>
            <person name="Pelaez A.I."/>
            <person name="Sanchez J."/>
            <person name="Ferrer M."/>
        </authorList>
    </citation>
    <scope>NUCLEOTIDE SEQUENCE</scope>
</reference>
<reference evidence="2" key="1">
    <citation type="submission" date="2013-08" db="EMBL/GenBank/DDBJ databases">
        <authorList>
            <person name="Mendez C."/>
            <person name="Richter M."/>
            <person name="Ferrer M."/>
            <person name="Sanchez J."/>
        </authorList>
    </citation>
    <scope>NUCLEOTIDE SEQUENCE</scope>
</reference>
<gene>
    <name evidence="2" type="ORF">B1B_09925</name>
</gene>
<keyword evidence="1" id="KW-1133">Transmembrane helix</keyword>
<dbReference type="GO" id="GO:0016740">
    <property type="term" value="F:transferase activity"/>
    <property type="evidence" value="ECO:0007669"/>
    <property type="project" value="UniProtKB-KW"/>
</dbReference>
<protein>
    <submittedName>
        <fullName evidence="2">Glucans biosynthesis glucosyltransferase H</fullName>
    </submittedName>
</protein>
<organism evidence="2">
    <name type="scientific">mine drainage metagenome</name>
    <dbReference type="NCBI Taxonomy" id="410659"/>
    <lineage>
        <taxon>unclassified sequences</taxon>
        <taxon>metagenomes</taxon>
        <taxon>ecological metagenomes</taxon>
    </lineage>
</organism>
<keyword evidence="1" id="KW-0812">Transmembrane</keyword>
<keyword evidence="2" id="KW-0808">Transferase</keyword>
<feature type="transmembrane region" description="Helical" evidence="1">
    <location>
        <begin position="113"/>
        <end position="139"/>
    </location>
</feature>
<accession>T1AA98</accession>
<comment type="caution">
    <text evidence="2">The sequence shown here is derived from an EMBL/GenBank/DDBJ whole genome shotgun (WGS) entry which is preliminary data.</text>
</comment>
<evidence type="ECO:0000256" key="1">
    <source>
        <dbReference type="SAM" id="Phobius"/>
    </source>
</evidence>
<feature type="non-terminal residue" evidence="2">
    <location>
        <position position="1"/>
    </location>
</feature>
<keyword evidence="1" id="KW-0472">Membrane</keyword>
<dbReference type="AlphaFoldDB" id="T1AA98"/>
<evidence type="ECO:0000313" key="2">
    <source>
        <dbReference type="EMBL" id="EQD53957.1"/>
    </source>
</evidence>